<dbReference type="GO" id="GO:0006352">
    <property type="term" value="P:DNA-templated transcription initiation"/>
    <property type="evidence" value="ECO:0007669"/>
    <property type="project" value="InterPro"/>
</dbReference>
<gene>
    <name evidence="1" type="ORF">LCGC14_3125410</name>
</gene>
<reference evidence="1" key="1">
    <citation type="journal article" date="2015" name="Nature">
        <title>Complex archaea that bridge the gap between prokaryotes and eukaryotes.</title>
        <authorList>
            <person name="Spang A."/>
            <person name="Saw J.H."/>
            <person name="Jorgensen S.L."/>
            <person name="Zaremba-Niedzwiedzka K."/>
            <person name="Martijn J."/>
            <person name="Lind A.E."/>
            <person name="van Eijk R."/>
            <person name="Schleper C."/>
            <person name="Guy L."/>
            <person name="Ettema T.J."/>
        </authorList>
    </citation>
    <scope>NUCLEOTIDE SEQUENCE</scope>
</reference>
<organism evidence="1">
    <name type="scientific">marine sediment metagenome</name>
    <dbReference type="NCBI Taxonomy" id="412755"/>
    <lineage>
        <taxon>unclassified sequences</taxon>
        <taxon>metagenomes</taxon>
        <taxon>ecological metagenomes</taxon>
    </lineage>
</organism>
<comment type="caution">
    <text evidence="1">The sequence shown here is derived from an EMBL/GenBank/DDBJ whole genome shotgun (WGS) entry which is preliminary data.</text>
</comment>
<dbReference type="EMBL" id="LAZR01068043">
    <property type="protein sequence ID" value="KKK50400.1"/>
    <property type="molecule type" value="Genomic_DNA"/>
</dbReference>
<proteinExistence type="predicted"/>
<name>A0A0F8WQ17_9ZZZZ</name>
<evidence type="ECO:0000313" key="1">
    <source>
        <dbReference type="EMBL" id="KKK50400.1"/>
    </source>
</evidence>
<accession>A0A0F8WQ17</accession>
<dbReference type="InterPro" id="IPR013325">
    <property type="entry name" value="RNA_pol_sigma_r2"/>
</dbReference>
<dbReference type="AlphaFoldDB" id="A0A0F8WQ17"/>
<sequence>DNFFFTKTVSRFKKGKTYYFDTIYLISIKRLELYARSINFSRLKYDINDFVQEGILFIFDYLIDAYDPKRGAKFSTLFFKEMKHFAIRFMRDNKRKEILIESDSKTDDNVNEELERRNERIWGGFRYNELPERKLILNEDIKQLYLLLTKQEKKIFKLLYKKRHSIGGYDSKLIMAYQCGVKYRRFKVIMDNIEEKYREMVHAF</sequence>
<protein>
    <recommendedName>
        <fullName evidence="2">RNA polymerase sigma-70 region 2 domain-containing protein</fullName>
    </recommendedName>
</protein>
<evidence type="ECO:0008006" key="2">
    <source>
        <dbReference type="Google" id="ProtNLM"/>
    </source>
</evidence>
<dbReference type="SUPFAM" id="SSF88946">
    <property type="entry name" value="Sigma2 domain of RNA polymerase sigma factors"/>
    <property type="match status" value="1"/>
</dbReference>
<feature type="non-terminal residue" evidence="1">
    <location>
        <position position="1"/>
    </location>
</feature>
<dbReference type="GO" id="GO:0003700">
    <property type="term" value="F:DNA-binding transcription factor activity"/>
    <property type="evidence" value="ECO:0007669"/>
    <property type="project" value="InterPro"/>
</dbReference>